<evidence type="ECO:0000313" key="1">
    <source>
        <dbReference type="EMBL" id="KEF40456.1"/>
    </source>
</evidence>
<sequence length="56" mass="6479">MDISKNWLLASQISQMCQVYQLVDGPEITRLVPASYTHTMNHIRKGVVLWVYNILC</sequence>
<accession>A0A072NSK1</accession>
<organism evidence="1 2">
    <name type="scientific">Schinkia azotoformans MEV2011</name>
    <dbReference type="NCBI Taxonomy" id="1348973"/>
    <lineage>
        <taxon>Bacteria</taxon>
        <taxon>Bacillati</taxon>
        <taxon>Bacillota</taxon>
        <taxon>Bacilli</taxon>
        <taxon>Bacillales</taxon>
        <taxon>Bacillaceae</taxon>
        <taxon>Calidifontibacillus/Schinkia group</taxon>
        <taxon>Schinkia</taxon>
    </lineage>
</organism>
<comment type="caution">
    <text evidence="1">The sequence shown here is derived from an EMBL/GenBank/DDBJ whole genome shotgun (WGS) entry which is preliminary data.</text>
</comment>
<proteinExistence type="predicted"/>
<reference evidence="1 2" key="1">
    <citation type="submission" date="2014-04" db="EMBL/GenBank/DDBJ databases">
        <title>Draft genome sequence of Bacillus azotoformans MEV2011, a (co-) denitrifying strain unable to grow in the presence of oxygen.</title>
        <authorList>
            <person name="Nielsen M."/>
            <person name="Schreiber L."/>
            <person name="Finster K."/>
            <person name="Schramm A."/>
        </authorList>
    </citation>
    <scope>NUCLEOTIDE SEQUENCE [LARGE SCALE GENOMIC DNA]</scope>
    <source>
        <strain evidence="1 2">MEV2011</strain>
    </source>
</reference>
<dbReference type="AlphaFoldDB" id="A0A072NSK1"/>
<dbReference type="Proteomes" id="UP000027936">
    <property type="component" value="Unassembled WGS sequence"/>
</dbReference>
<dbReference type="EMBL" id="JJRY01000001">
    <property type="protein sequence ID" value="KEF40456.1"/>
    <property type="molecule type" value="Genomic_DNA"/>
</dbReference>
<evidence type="ECO:0000313" key="2">
    <source>
        <dbReference type="Proteomes" id="UP000027936"/>
    </source>
</evidence>
<gene>
    <name evidence="1" type="ORF">M670_00482</name>
</gene>
<name>A0A072NSK1_SCHAZ</name>
<protein>
    <submittedName>
        <fullName evidence="1">Uncharacterized protein</fullName>
    </submittedName>
</protein>